<gene>
    <name evidence="2" type="ORF">PVAG01_02195</name>
</gene>
<sequence>MADSRPPRKDKAKDKGHQAPRPERDLAHSTRAIVTQESHSRDYNTRSTPQGAAADQPHTIKHINPWEIQHQIHLHQIQYGSNAASSRMIDQALNSYPASQEEPRTQSSSNCTDNKACQGHSKYYKVEHKGQGLQWNGSVGDAHAEYEEISGEGKFQGNGGLKNLSNTDTKAFELVGKFMELMKGSD</sequence>
<proteinExistence type="predicted"/>
<comment type="caution">
    <text evidence="2">The sequence shown here is derived from an EMBL/GenBank/DDBJ whole genome shotgun (WGS) entry which is preliminary data.</text>
</comment>
<protein>
    <submittedName>
        <fullName evidence="2">Uncharacterized protein</fullName>
    </submittedName>
</protein>
<keyword evidence="3" id="KW-1185">Reference proteome</keyword>
<evidence type="ECO:0000313" key="3">
    <source>
        <dbReference type="Proteomes" id="UP001629113"/>
    </source>
</evidence>
<evidence type="ECO:0000313" key="2">
    <source>
        <dbReference type="EMBL" id="KAL3425404.1"/>
    </source>
</evidence>
<accession>A0ABR4PPZ5</accession>
<dbReference type="Proteomes" id="UP001629113">
    <property type="component" value="Unassembled WGS sequence"/>
</dbReference>
<evidence type="ECO:0000256" key="1">
    <source>
        <dbReference type="SAM" id="MobiDB-lite"/>
    </source>
</evidence>
<dbReference type="EMBL" id="JBFCZG010000002">
    <property type="protein sequence ID" value="KAL3425404.1"/>
    <property type="molecule type" value="Genomic_DNA"/>
</dbReference>
<organism evidence="2 3">
    <name type="scientific">Phlyctema vagabunda</name>
    <dbReference type="NCBI Taxonomy" id="108571"/>
    <lineage>
        <taxon>Eukaryota</taxon>
        <taxon>Fungi</taxon>
        <taxon>Dikarya</taxon>
        <taxon>Ascomycota</taxon>
        <taxon>Pezizomycotina</taxon>
        <taxon>Leotiomycetes</taxon>
        <taxon>Helotiales</taxon>
        <taxon>Dermateaceae</taxon>
        <taxon>Phlyctema</taxon>
    </lineage>
</organism>
<feature type="compositionally biased region" description="Basic and acidic residues" evidence="1">
    <location>
        <begin position="1"/>
        <end position="28"/>
    </location>
</feature>
<reference evidence="2 3" key="1">
    <citation type="submission" date="2024-06" db="EMBL/GenBank/DDBJ databases">
        <title>Complete genome of Phlyctema vagabunda strain 19-DSS-EL-015.</title>
        <authorList>
            <person name="Fiorenzani C."/>
        </authorList>
    </citation>
    <scope>NUCLEOTIDE SEQUENCE [LARGE SCALE GENOMIC DNA]</scope>
    <source>
        <strain evidence="2 3">19-DSS-EL-015</strain>
    </source>
</reference>
<name>A0ABR4PPZ5_9HELO</name>
<feature type="region of interest" description="Disordered" evidence="1">
    <location>
        <begin position="1"/>
        <end position="56"/>
    </location>
</feature>